<proteinExistence type="predicted"/>
<evidence type="ECO:0000313" key="1">
    <source>
        <dbReference type="EMBL" id="MBA4453075.1"/>
    </source>
</evidence>
<evidence type="ECO:0000313" key="2">
    <source>
        <dbReference type="Proteomes" id="UP000559653"/>
    </source>
</evidence>
<sequence length="62" mass="7020">MKKCTCHLCECPNEIAEFGHRYEEENAIVEAEFEHDADKVDAIIAEICDSCEKGQHPGKPKE</sequence>
<accession>A0AC60W0B7</accession>
<gene>
    <name evidence="1" type="ORF">H2B03_07940</name>
</gene>
<protein>
    <submittedName>
        <fullName evidence="1">Uncharacterized protein</fullName>
    </submittedName>
</protein>
<reference evidence="1 2" key="1">
    <citation type="journal article" date="2020" name="Appl. Environ. Microbiol.">
        <title>Genomic Characteristics of a Novel Species of Ammonia-Oxidizing Archaea from the Jiulong River Estuary.</title>
        <authorList>
            <person name="Zou D."/>
            <person name="Wan R."/>
            <person name="Han L."/>
            <person name="Xu M.N."/>
            <person name="Liu Y."/>
            <person name="Liu H."/>
            <person name="Kao S.J."/>
            <person name="Li M."/>
        </authorList>
    </citation>
    <scope>NUCLEOTIDE SEQUENCE [LARGE SCALE GENOMIC DNA]</scope>
    <source>
        <strain evidence="1">W1bin1</strain>
    </source>
</reference>
<dbReference type="EMBL" id="JACEMZ010000069">
    <property type="protein sequence ID" value="MBA4453075.1"/>
    <property type="molecule type" value="Genomic_DNA"/>
</dbReference>
<name>A0AC60W0B7_9ARCH</name>
<organism evidence="1 2">
    <name type="scientific">Candidatus Nitrosomaritimum aestuariumsis</name>
    <dbReference type="NCBI Taxonomy" id="3342354"/>
    <lineage>
        <taxon>Archaea</taxon>
        <taxon>Nitrososphaerota</taxon>
        <taxon>Nitrososphaeria</taxon>
        <taxon>Nitrosopumilales</taxon>
        <taxon>Nitrosopumilaceae</taxon>
        <taxon>Candidatus Nitrosomaritimum</taxon>
    </lineage>
</organism>
<comment type="caution">
    <text evidence="1">The sequence shown here is derived from an EMBL/GenBank/DDBJ whole genome shotgun (WGS) entry which is preliminary data.</text>
</comment>
<dbReference type="Proteomes" id="UP000559653">
    <property type="component" value="Unassembled WGS sequence"/>
</dbReference>